<reference evidence="4" key="1">
    <citation type="submission" date="2016-10" db="EMBL/GenBank/DDBJ databases">
        <authorList>
            <person name="Varghese N."/>
            <person name="Submissions S."/>
        </authorList>
    </citation>
    <scope>NUCLEOTIDE SEQUENCE [LARGE SCALE GENOMIC DNA]</scope>
    <source>
        <strain evidence="4">CGMCC 4.7038</strain>
    </source>
</reference>
<dbReference type="InterPro" id="IPR012347">
    <property type="entry name" value="Ferritin-like"/>
</dbReference>
<dbReference type="PANTHER" id="PTHR38593">
    <property type="entry name" value="BLR2558 PROTEIN"/>
    <property type="match status" value="1"/>
</dbReference>
<dbReference type="Proteomes" id="UP000198707">
    <property type="component" value="Unassembled WGS sequence"/>
</dbReference>
<organism evidence="3 4">
    <name type="scientific">Micromonospora phaseoli</name>
    <dbReference type="NCBI Taxonomy" id="1144548"/>
    <lineage>
        <taxon>Bacteria</taxon>
        <taxon>Bacillati</taxon>
        <taxon>Actinomycetota</taxon>
        <taxon>Actinomycetes</taxon>
        <taxon>Micromonosporales</taxon>
        <taxon>Micromonosporaceae</taxon>
        <taxon>Micromonospora</taxon>
    </lineage>
</organism>
<feature type="domain" description="DUF4142" evidence="2">
    <location>
        <begin position="48"/>
        <end position="180"/>
    </location>
</feature>
<accession>A0A1H6X6K4</accession>
<evidence type="ECO:0000313" key="4">
    <source>
        <dbReference type="Proteomes" id="UP000198707"/>
    </source>
</evidence>
<keyword evidence="1" id="KW-0472">Membrane</keyword>
<dbReference type="InterPro" id="IPR025419">
    <property type="entry name" value="DUF4142"/>
</dbReference>
<dbReference type="RefSeq" id="WP_092378473.1">
    <property type="nucleotide sequence ID" value="NZ_BOPI01000035.1"/>
</dbReference>
<dbReference type="EMBL" id="FNYV01000003">
    <property type="protein sequence ID" value="SEJ22227.1"/>
    <property type="molecule type" value="Genomic_DNA"/>
</dbReference>
<dbReference type="STRING" id="1144548.SAMN05443287_103388"/>
<protein>
    <submittedName>
        <fullName evidence="3">Predicted outer membrane protein</fullName>
    </submittedName>
</protein>
<sequence>MAPLDSARRRQGNRSRRLAVLLIMIAAGIGLLPGVALAAPAGQQLAAADQALLDGVRLAGLWEMPAGQMAAEKGQSRVVREIGAEIARQHEELDRLTVEAANKLGATIPNTPTAEQQGWLDEMKNANGARFDQIFVTRLRVAHGKIFPVVGAVRASTRNAVIRDLANATNTFVGDHMVMLESTGLVRWAELPPAALPAPGNDGLLAAASANTGPQIGVSNTLIWAIFLGALGTGGFLTYRMFRRS</sequence>
<keyword evidence="1" id="KW-0812">Transmembrane</keyword>
<name>A0A1H6X6K4_9ACTN</name>
<dbReference type="AlphaFoldDB" id="A0A1H6X6K4"/>
<dbReference type="Pfam" id="PF13628">
    <property type="entry name" value="DUF4142"/>
    <property type="match status" value="1"/>
</dbReference>
<keyword evidence="4" id="KW-1185">Reference proteome</keyword>
<dbReference type="Gene3D" id="1.20.1260.10">
    <property type="match status" value="1"/>
</dbReference>
<dbReference type="PANTHER" id="PTHR38593:SF1">
    <property type="entry name" value="BLR2558 PROTEIN"/>
    <property type="match status" value="1"/>
</dbReference>
<evidence type="ECO:0000256" key="1">
    <source>
        <dbReference type="SAM" id="Phobius"/>
    </source>
</evidence>
<evidence type="ECO:0000259" key="2">
    <source>
        <dbReference type="Pfam" id="PF13628"/>
    </source>
</evidence>
<dbReference type="OrthoDB" id="3674617at2"/>
<proteinExistence type="predicted"/>
<evidence type="ECO:0000313" key="3">
    <source>
        <dbReference type="EMBL" id="SEJ22227.1"/>
    </source>
</evidence>
<gene>
    <name evidence="3" type="ORF">SAMN05443287_103388</name>
</gene>
<keyword evidence="1" id="KW-1133">Transmembrane helix</keyword>
<feature type="transmembrane region" description="Helical" evidence="1">
    <location>
        <begin position="222"/>
        <end position="242"/>
    </location>
</feature>